<dbReference type="PROSITE" id="PS50893">
    <property type="entry name" value="ABC_TRANSPORTER_2"/>
    <property type="match status" value="1"/>
</dbReference>
<keyword evidence="12" id="KW-1185">Reference proteome</keyword>
<dbReference type="PANTHER" id="PTHR42771">
    <property type="entry name" value="IRON(3+)-HYDROXAMATE IMPORT ATP-BINDING PROTEIN FHUC"/>
    <property type="match status" value="1"/>
</dbReference>
<evidence type="ECO:0000256" key="2">
    <source>
        <dbReference type="ARBA" id="ARBA00022448"/>
    </source>
</evidence>
<accession>A0ABT9VWF3</accession>
<feature type="domain" description="ABC transporter" evidence="10">
    <location>
        <begin position="3"/>
        <end position="239"/>
    </location>
</feature>
<evidence type="ECO:0000256" key="3">
    <source>
        <dbReference type="ARBA" id="ARBA00022475"/>
    </source>
</evidence>
<evidence type="ECO:0000259" key="10">
    <source>
        <dbReference type="PROSITE" id="PS50893"/>
    </source>
</evidence>
<comment type="subcellular location">
    <subcellularLocation>
        <location evidence="1">Cell membrane</location>
        <topology evidence="1">Peripheral membrane protein</topology>
    </subcellularLocation>
</comment>
<comment type="caution">
    <text evidence="11">The sequence shown here is derived from an EMBL/GenBank/DDBJ whole genome shotgun (WGS) entry which is preliminary data.</text>
</comment>
<dbReference type="Pfam" id="PF00005">
    <property type="entry name" value="ABC_tran"/>
    <property type="match status" value="1"/>
</dbReference>
<dbReference type="InterPro" id="IPR003593">
    <property type="entry name" value="AAA+_ATPase"/>
</dbReference>
<dbReference type="PROSITE" id="PS00211">
    <property type="entry name" value="ABC_TRANSPORTER_1"/>
    <property type="match status" value="1"/>
</dbReference>
<evidence type="ECO:0000256" key="8">
    <source>
        <dbReference type="ARBA" id="ARBA00023065"/>
    </source>
</evidence>
<evidence type="ECO:0000256" key="1">
    <source>
        <dbReference type="ARBA" id="ARBA00004202"/>
    </source>
</evidence>
<reference evidence="11 12" key="1">
    <citation type="submission" date="2023-07" db="EMBL/GenBank/DDBJ databases">
        <title>Genomic Encyclopedia of Type Strains, Phase IV (KMG-IV): sequencing the most valuable type-strain genomes for metagenomic binning, comparative biology and taxonomic classification.</title>
        <authorList>
            <person name="Goeker M."/>
        </authorList>
    </citation>
    <scope>NUCLEOTIDE SEQUENCE [LARGE SCALE GENOMIC DNA]</scope>
    <source>
        <strain evidence="11 12">DSM 12751</strain>
    </source>
</reference>
<keyword evidence="9" id="KW-0472">Membrane</keyword>
<dbReference type="EMBL" id="JAUSTY010000004">
    <property type="protein sequence ID" value="MDQ0165323.1"/>
    <property type="molecule type" value="Genomic_DNA"/>
</dbReference>
<proteinExistence type="predicted"/>
<dbReference type="InterPro" id="IPR051535">
    <property type="entry name" value="Siderophore_ABC-ATPase"/>
</dbReference>
<dbReference type="SUPFAM" id="SSF52540">
    <property type="entry name" value="P-loop containing nucleoside triphosphate hydrolases"/>
    <property type="match status" value="1"/>
</dbReference>
<keyword evidence="3" id="KW-1003">Cell membrane</keyword>
<dbReference type="InterPro" id="IPR017871">
    <property type="entry name" value="ABC_transporter-like_CS"/>
</dbReference>
<evidence type="ECO:0000313" key="12">
    <source>
        <dbReference type="Proteomes" id="UP001235840"/>
    </source>
</evidence>
<dbReference type="Gene3D" id="3.40.50.300">
    <property type="entry name" value="P-loop containing nucleotide triphosphate hydrolases"/>
    <property type="match status" value="1"/>
</dbReference>
<evidence type="ECO:0000256" key="4">
    <source>
        <dbReference type="ARBA" id="ARBA00022496"/>
    </source>
</evidence>
<organism evidence="11 12">
    <name type="scientific">Caldalkalibacillus horti</name>
    <dbReference type="NCBI Taxonomy" id="77523"/>
    <lineage>
        <taxon>Bacteria</taxon>
        <taxon>Bacillati</taxon>
        <taxon>Bacillota</taxon>
        <taxon>Bacilli</taxon>
        <taxon>Bacillales</taxon>
        <taxon>Bacillaceae</taxon>
        <taxon>Caldalkalibacillus</taxon>
    </lineage>
</organism>
<gene>
    <name evidence="11" type="ORF">J2S11_001223</name>
</gene>
<keyword evidence="4" id="KW-0410">Iron transport</keyword>
<keyword evidence="7" id="KW-0408">Iron</keyword>
<evidence type="ECO:0000256" key="9">
    <source>
        <dbReference type="ARBA" id="ARBA00023136"/>
    </source>
</evidence>
<evidence type="ECO:0000256" key="7">
    <source>
        <dbReference type="ARBA" id="ARBA00023004"/>
    </source>
</evidence>
<protein>
    <submittedName>
        <fullName evidence="11">Iron complex transport system ATP-binding protein</fullName>
    </submittedName>
</protein>
<evidence type="ECO:0000256" key="5">
    <source>
        <dbReference type="ARBA" id="ARBA00022741"/>
    </source>
</evidence>
<name>A0ABT9VWF3_9BACI</name>
<dbReference type="PANTHER" id="PTHR42771:SF4">
    <property type="entry name" value="IRON(3+)-HYDROXAMATE IMPORT ATP-BINDING PROTEIN FHUC"/>
    <property type="match status" value="1"/>
</dbReference>
<keyword evidence="2" id="KW-0813">Transport</keyword>
<dbReference type="GO" id="GO:0005524">
    <property type="term" value="F:ATP binding"/>
    <property type="evidence" value="ECO:0007669"/>
    <property type="project" value="UniProtKB-KW"/>
</dbReference>
<dbReference type="CDD" id="cd03214">
    <property type="entry name" value="ABC_Iron-Siderophores_B12_Hemin"/>
    <property type="match status" value="1"/>
</dbReference>
<dbReference type="InterPro" id="IPR027417">
    <property type="entry name" value="P-loop_NTPase"/>
</dbReference>
<dbReference type="Proteomes" id="UP001235840">
    <property type="component" value="Unassembled WGS sequence"/>
</dbReference>
<keyword evidence="6 11" id="KW-0067">ATP-binding</keyword>
<dbReference type="InterPro" id="IPR003439">
    <property type="entry name" value="ABC_transporter-like_ATP-bd"/>
</dbReference>
<dbReference type="RefSeq" id="WP_307392282.1">
    <property type="nucleotide sequence ID" value="NZ_BAAADK010000045.1"/>
</dbReference>
<keyword evidence="8" id="KW-0406">Ion transport</keyword>
<sequence length="258" mass="29633">MMLESKQIHLSYNHSPVLSEVNVSFIEGKITSIIGPNGCGKSTFLQAIARQLTPDQGKIYLRGTDTTRWKRKDFAKEVAFLMQTHAQTPEITVSRLVEFGRFPHKKKFQRLAQEDYEVIEWAVHITQLEPLLDRNVQSLSGGERQRAWIAMALAQQPHLLLLDEPTTFLDIHHQLEIINMLKRLNKDHKMTIITVLHDMNQAAFVSDQIVVFKQGKLYRAGSPNEVITEMMLREVFNISAKITTEDGIPHISHMELIR</sequence>
<dbReference type="SMART" id="SM00382">
    <property type="entry name" value="AAA"/>
    <property type="match status" value="1"/>
</dbReference>
<keyword evidence="5" id="KW-0547">Nucleotide-binding</keyword>
<evidence type="ECO:0000313" key="11">
    <source>
        <dbReference type="EMBL" id="MDQ0165323.1"/>
    </source>
</evidence>
<evidence type="ECO:0000256" key="6">
    <source>
        <dbReference type="ARBA" id="ARBA00022840"/>
    </source>
</evidence>